<feature type="transmembrane region" description="Helical" evidence="2">
    <location>
        <begin position="111"/>
        <end position="129"/>
    </location>
</feature>
<dbReference type="KEGG" id="cfj:CFIO01_00680"/>
<evidence type="ECO:0000256" key="2">
    <source>
        <dbReference type="SAM" id="Phobius"/>
    </source>
</evidence>
<dbReference type="Proteomes" id="UP000020467">
    <property type="component" value="Unassembled WGS sequence"/>
</dbReference>
<evidence type="ECO:0000313" key="4">
    <source>
        <dbReference type="Proteomes" id="UP000020467"/>
    </source>
</evidence>
<feature type="region of interest" description="Disordered" evidence="1">
    <location>
        <begin position="1"/>
        <end position="20"/>
    </location>
</feature>
<feature type="compositionally biased region" description="Polar residues" evidence="1">
    <location>
        <begin position="1"/>
        <end position="17"/>
    </location>
</feature>
<gene>
    <name evidence="3" type="ORF">CFIO01_00680</name>
</gene>
<dbReference type="EMBL" id="JARH01000224">
    <property type="protein sequence ID" value="EXF83538.1"/>
    <property type="molecule type" value="Genomic_DNA"/>
</dbReference>
<proteinExistence type="predicted"/>
<evidence type="ECO:0000256" key="1">
    <source>
        <dbReference type="SAM" id="MobiDB-lite"/>
    </source>
</evidence>
<keyword evidence="2" id="KW-1133">Transmembrane helix</keyword>
<feature type="transmembrane region" description="Helical" evidence="2">
    <location>
        <begin position="36"/>
        <end position="53"/>
    </location>
</feature>
<comment type="caution">
    <text evidence="3">The sequence shown here is derived from an EMBL/GenBank/DDBJ whole genome shotgun (WGS) entry which is preliminary data.</text>
</comment>
<dbReference type="HOGENOM" id="CLU_1372094_0_0_1"/>
<keyword evidence="2" id="KW-0472">Membrane</keyword>
<feature type="transmembrane region" description="Helical" evidence="2">
    <location>
        <begin position="81"/>
        <end position="99"/>
    </location>
</feature>
<name>A0A010SFI5_9PEZI</name>
<keyword evidence="2" id="KW-0812">Transmembrane</keyword>
<feature type="transmembrane region" description="Helical" evidence="2">
    <location>
        <begin position="149"/>
        <end position="168"/>
    </location>
</feature>
<reference evidence="3 4" key="1">
    <citation type="submission" date="2014-02" db="EMBL/GenBank/DDBJ databases">
        <title>The genome sequence of Colletotrichum fioriniae PJ7.</title>
        <authorList>
            <person name="Baroncelli R."/>
            <person name="Thon M.R."/>
        </authorList>
    </citation>
    <scope>NUCLEOTIDE SEQUENCE [LARGE SCALE GENOMIC DNA]</scope>
    <source>
        <strain evidence="3 4">PJ7</strain>
    </source>
</reference>
<evidence type="ECO:0000313" key="3">
    <source>
        <dbReference type="EMBL" id="EXF83538.1"/>
    </source>
</evidence>
<keyword evidence="4" id="KW-1185">Reference proteome</keyword>
<protein>
    <submittedName>
        <fullName evidence="3">Uncharacterized protein</fullName>
    </submittedName>
</protein>
<accession>A0A010SFI5</accession>
<sequence>MLASAEASTQTTPTHQNPKLVDASSGNWITNSANQNATFCAIVMGGLFVTCYLETKVPSFVGLLTTMVFYGHFFLTLDRNMLVSTLLYMACIMYSYLYLKATTKPYGVQMSLFALAVSFLAGLMVWPTAGWWSSDCKAAATRDPLLFELLPFYIGISTLIVCWLTNVLKGATRVTQKANPSLPVAADDHRPQENFRPLG</sequence>
<dbReference type="AlphaFoldDB" id="A0A010SFI5"/>
<organism evidence="3 4">
    <name type="scientific">Colletotrichum fioriniae PJ7</name>
    <dbReference type="NCBI Taxonomy" id="1445577"/>
    <lineage>
        <taxon>Eukaryota</taxon>
        <taxon>Fungi</taxon>
        <taxon>Dikarya</taxon>
        <taxon>Ascomycota</taxon>
        <taxon>Pezizomycotina</taxon>
        <taxon>Sordariomycetes</taxon>
        <taxon>Hypocreomycetidae</taxon>
        <taxon>Glomerellales</taxon>
        <taxon>Glomerellaceae</taxon>
        <taxon>Colletotrichum</taxon>
        <taxon>Colletotrichum acutatum species complex</taxon>
    </lineage>
</organism>